<evidence type="ECO:0000256" key="10">
    <source>
        <dbReference type="ARBA" id="ARBA00023170"/>
    </source>
</evidence>
<name>A0A3L8DGK9_OOCBI</name>
<dbReference type="OrthoDB" id="10024078at2759"/>
<protein>
    <recommendedName>
        <fullName evidence="14">Sensory neuron membrane protein</fullName>
    </recommendedName>
</protein>
<comment type="caution">
    <text evidence="13">The sequence shown here is derived from an EMBL/GenBank/DDBJ whole genome shotgun (WGS) entry which is preliminary data.</text>
</comment>
<evidence type="ECO:0000256" key="5">
    <source>
        <dbReference type="ARBA" id="ARBA00022692"/>
    </source>
</evidence>
<dbReference type="GO" id="GO:0005886">
    <property type="term" value="C:plasma membrane"/>
    <property type="evidence" value="ECO:0007669"/>
    <property type="project" value="UniProtKB-SubCell"/>
</dbReference>
<evidence type="ECO:0000256" key="8">
    <source>
        <dbReference type="ARBA" id="ARBA00023136"/>
    </source>
</evidence>
<dbReference type="PANTHER" id="PTHR11923">
    <property type="entry name" value="SCAVENGER RECEPTOR CLASS B TYPE-1 SR-B1"/>
    <property type="match status" value="1"/>
</dbReference>
<keyword evidence="3" id="KW-1003">Cell membrane</keyword>
<feature type="transmembrane region" description="Helical" evidence="12">
    <location>
        <begin position="666"/>
        <end position="689"/>
    </location>
</feature>
<evidence type="ECO:0000256" key="6">
    <source>
        <dbReference type="ARBA" id="ARBA00022725"/>
    </source>
</evidence>
<gene>
    <name evidence="13" type="ORF">DMN91_007870</name>
</gene>
<sequence>MVSIKKLGIVGSCTFSIGLISYSLVFPAILKSQVKSQVRLKKGSEMRGFWEKLPQPLDFNIYVFNVTNPIEIKSGAKPIVQEIGPFHYDLYRDKENIEDRDADDSVEYSLRQVWHFNREKSIMSEETEICSFHPIMIAIVLVTLRDKPGAIAIVILALDKALESIFKKPESIFIKTTVKDLFFRGITFDCSVTDFAGSAVCASLKERKDAGLIEEGDLIRYGYLAVANGSYLPERIRVLRGIKNYEDVGRVLTLGNETKMNVWSDSPCNDFRGTDGTIFPPFLTKEKDVWAHFPDICRSIAAYYVGPGTVQGFKTLHYTSDMGDPTMDKDMKCLCVEPEGCMPKNVFNAGPCLGVPMRISLPHFYNSDPRYYEMIDGLNPDPMKHQMTFDFEPMTGTPIRAYKKIQFNVLVGPVPKLKLMDSFPEALFPIFWIEDGLELGNILIKPLKIAYLQILVARIIMWLIMLSGTGMMIVAAMRYCKEQNTENVVPSTKSKEENNMHQKPSISTIPASEIPLNIEVSQRDRVTNLQSQHKLRIFDRIVVVVVSVSDAQDAVPLETRKKSTTGSSRSTPTPALLLHQTDLDSAVSKRWFLSEIAVMRKTNKNKQKVSKRRVYDGAVRVLRRTHDILKRTKLLYVVPFGRLFDRVLRVLEAHTKSVSMVSIKKLCIGGVCMFVGGILFGWCGFPNMLKWGIKKQICLKPGNEVRDMWTTVPFALDFKVYVFNVTNPEEIAQGQKPKLQEVGPFFYDEWKVKLDLVDNEADDTVEYSLMNTWNWNPKKSNGLTGEEELVVPHLMILGMVQATLREKASAIGVIGKAVNSIFHNPSSIFIKAKAKDILFDGLPIDCTVTDFAGAAVCNVLKTEAKDLVPDGENRYKFSLFGGQNHSVRPDRMKVLRGTKNYKDVGRVLEFAGKPALDIWPEDHCNEFNGTDSTIFPALFGPDDDIVSFGYEICRSLSAHYSHHSKVKGVNTLHYTADLGDMSTNPREKCFCPTPETCLTKNLYDMTKCLGVPIIGSLPHFYQSDPKYLEMVDGLRPTQEEHEIDMDFEPMTATPLLAHKRLQFNMFIQPVAKFKLMKNFPEALLPLFWVEEGILLDDEYVNKVKLVFKLIAVVNFMKWIMVFGGIGMGIAAGVLHYKNKDSDSLDITKITPKTASNDEKMDKNWPPGMNISTVQAAIPPNLG</sequence>
<feature type="transmembrane region" description="Helical" evidence="12">
    <location>
        <begin position="7"/>
        <end position="30"/>
    </location>
</feature>
<dbReference type="Pfam" id="PF01130">
    <property type="entry name" value="CD36"/>
    <property type="match status" value="2"/>
</dbReference>
<keyword evidence="9" id="KW-1015">Disulfide bond</keyword>
<dbReference type="EMBL" id="QOIP01000008">
    <property type="protein sequence ID" value="RLU19313.1"/>
    <property type="molecule type" value="Genomic_DNA"/>
</dbReference>
<keyword evidence="10" id="KW-0675">Receptor</keyword>
<reference evidence="13" key="2">
    <citation type="submission" date="2018-07" db="EMBL/GenBank/DDBJ databases">
        <authorList>
            <person name="Mckenzie S.K."/>
            <person name="Kronauer D.J.C."/>
        </authorList>
    </citation>
    <scope>NUCLEOTIDE SEQUENCE</scope>
    <source>
        <strain evidence="13">Clonal line C1</strain>
    </source>
</reference>
<dbReference type="Proteomes" id="UP000279307">
    <property type="component" value="Chromosome 8"/>
</dbReference>
<keyword evidence="4" id="KW-0716">Sensory transduction</keyword>
<dbReference type="AlphaFoldDB" id="A0A3L8DGK9"/>
<dbReference type="PANTHER" id="PTHR11923:SF69">
    <property type="entry name" value="SENSORY NEURON MEMBRANE PROTEIN 1"/>
    <property type="match status" value="1"/>
</dbReference>
<dbReference type="GO" id="GO:0005044">
    <property type="term" value="F:scavenger receptor activity"/>
    <property type="evidence" value="ECO:0007669"/>
    <property type="project" value="TreeGrafter"/>
</dbReference>
<dbReference type="PRINTS" id="PR01609">
    <property type="entry name" value="CD36FAMILY"/>
</dbReference>
<reference evidence="13" key="1">
    <citation type="journal article" date="2018" name="Genome Res.">
        <title>The genomic architecture and molecular evolution of ant odorant receptors.</title>
        <authorList>
            <person name="McKenzie S.K."/>
            <person name="Kronauer D.J.C."/>
        </authorList>
    </citation>
    <scope>NUCLEOTIDE SEQUENCE [LARGE SCALE GENOMIC DNA]</scope>
    <source>
        <strain evidence="13">Clonal line C1</strain>
    </source>
</reference>
<evidence type="ECO:0000256" key="12">
    <source>
        <dbReference type="SAM" id="Phobius"/>
    </source>
</evidence>
<comment type="subcellular location">
    <subcellularLocation>
        <location evidence="1">Cell membrane</location>
        <topology evidence="1">Multi-pass membrane protein</topology>
    </subcellularLocation>
</comment>
<evidence type="ECO:0000256" key="2">
    <source>
        <dbReference type="ARBA" id="ARBA00010532"/>
    </source>
</evidence>
<evidence type="ECO:0000256" key="4">
    <source>
        <dbReference type="ARBA" id="ARBA00022606"/>
    </source>
</evidence>
<keyword evidence="7 12" id="KW-1133">Transmembrane helix</keyword>
<keyword evidence="11" id="KW-0325">Glycoprotein</keyword>
<evidence type="ECO:0000256" key="9">
    <source>
        <dbReference type="ARBA" id="ARBA00023157"/>
    </source>
</evidence>
<dbReference type="GO" id="GO:0007608">
    <property type="term" value="P:sensory perception of smell"/>
    <property type="evidence" value="ECO:0007669"/>
    <property type="project" value="UniProtKB-KW"/>
</dbReference>
<evidence type="ECO:0008006" key="14">
    <source>
        <dbReference type="Google" id="ProtNLM"/>
    </source>
</evidence>
<evidence type="ECO:0000256" key="7">
    <source>
        <dbReference type="ARBA" id="ARBA00022989"/>
    </source>
</evidence>
<dbReference type="GO" id="GO:0005737">
    <property type="term" value="C:cytoplasm"/>
    <property type="evidence" value="ECO:0007669"/>
    <property type="project" value="TreeGrafter"/>
</dbReference>
<feature type="transmembrane region" description="Helical" evidence="12">
    <location>
        <begin position="1115"/>
        <end position="1136"/>
    </location>
</feature>
<evidence type="ECO:0000256" key="3">
    <source>
        <dbReference type="ARBA" id="ARBA00022475"/>
    </source>
</evidence>
<evidence type="ECO:0000256" key="1">
    <source>
        <dbReference type="ARBA" id="ARBA00004651"/>
    </source>
</evidence>
<keyword evidence="5 12" id="KW-0812">Transmembrane</keyword>
<accession>A0A3L8DGK9</accession>
<evidence type="ECO:0000313" key="13">
    <source>
        <dbReference type="EMBL" id="RLU19313.1"/>
    </source>
</evidence>
<dbReference type="InterPro" id="IPR002159">
    <property type="entry name" value="CD36_fam"/>
</dbReference>
<feature type="transmembrane region" description="Helical" evidence="12">
    <location>
        <begin position="450"/>
        <end position="474"/>
    </location>
</feature>
<comment type="similarity">
    <text evidence="2">Belongs to the CD36 family.</text>
</comment>
<proteinExistence type="inferred from homology"/>
<organism evidence="13">
    <name type="scientific">Ooceraea biroi</name>
    <name type="common">Clonal raider ant</name>
    <name type="synonym">Cerapachys biroi</name>
    <dbReference type="NCBI Taxonomy" id="2015173"/>
    <lineage>
        <taxon>Eukaryota</taxon>
        <taxon>Metazoa</taxon>
        <taxon>Ecdysozoa</taxon>
        <taxon>Arthropoda</taxon>
        <taxon>Hexapoda</taxon>
        <taxon>Insecta</taxon>
        <taxon>Pterygota</taxon>
        <taxon>Neoptera</taxon>
        <taxon>Endopterygota</taxon>
        <taxon>Hymenoptera</taxon>
        <taxon>Apocrita</taxon>
        <taxon>Aculeata</taxon>
        <taxon>Formicoidea</taxon>
        <taxon>Formicidae</taxon>
        <taxon>Dorylinae</taxon>
        <taxon>Ooceraea</taxon>
    </lineage>
</organism>
<keyword evidence="8 12" id="KW-0472">Membrane</keyword>
<evidence type="ECO:0000256" key="11">
    <source>
        <dbReference type="ARBA" id="ARBA00023180"/>
    </source>
</evidence>
<keyword evidence="6" id="KW-0552">Olfaction</keyword>